<proteinExistence type="predicted"/>
<protein>
    <submittedName>
        <fullName evidence="2">MBL fold metallo-hydrolase</fullName>
    </submittedName>
</protein>
<dbReference type="InterPro" id="IPR036866">
    <property type="entry name" value="RibonucZ/Hydroxyglut_hydro"/>
</dbReference>
<name>A0ABS8HUH9_9FIRM</name>
<gene>
    <name evidence="2" type="ORF">LMF89_15850</name>
</gene>
<dbReference type="Proteomes" id="UP001165492">
    <property type="component" value="Unassembled WGS sequence"/>
</dbReference>
<organism evidence="2 3">
    <name type="scientific">Pelosinus baikalensis</name>
    <dbReference type="NCBI Taxonomy" id="2892015"/>
    <lineage>
        <taxon>Bacteria</taxon>
        <taxon>Bacillati</taxon>
        <taxon>Bacillota</taxon>
        <taxon>Negativicutes</taxon>
        <taxon>Selenomonadales</taxon>
        <taxon>Sporomusaceae</taxon>
        <taxon>Pelosinus</taxon>
    </lineage>
</organism>
<dbReference type="Gene3D" id="3.60.15.10">
    <property type="entry name" value="Ribonuclease Z/Hydroxyacylglutathione hydrolase-like"/>
    <property type="match status" value="1"/>
</dbReference>
<comment type="caution">
    <text evidence="2">The sequence shown here is derived from an EMBL/GenBank/DDBJ whole genome shotgun (WGS) entry which is preliminary data.</text>
</comment>
<accession>A0ABS8HUH9</accession>
<dbReference type="EMBL" id="JAJHJB010000023">
    <property type="protein sequence ID" value="MCC5466820.1"/>
    <property type="molecule type" value="Genomic_DNA"/>
</dbReference>
<sequence length="278" mass="31067">MKLTVLVDNNTIIDRYFYAEPGVSYFIECDDEKYLFDTGYSDLFLRNATKMGINLLALDGIVISHGHNDHTWGLGELVKLYSEAASEGYGCKKPTIIAHPDAFLERNVDGLDIGPMLSNNQFKRTFSLQLSKEPIWLTPKIVFLGEIERNHSFEIGDPIGKVLRGGTWEDDYVLDDSALAYISDNGLVIITGCSHAGICNIIEYAKKVCNEERIYDVVGGFHLLNPSQRRLGNTVEYFKKCQPHAIHTCHCTDLRSKIGLAKAATVEEVGVGLVLEYK</sequence>
<dbReference type="RefSeq" id="WP_229535913.1">
    <property type="nucleotide sequence ID" value="NZ_JAJHJB010000023.1"/>
</dbReference>
<dbReference type="CDD" id="cd07713">
    <property type="entry name" value="DHPS-like_MBL-fold"/>
    <property type="match status" value="1"/>
</dbReference>
<evidence type="ECO:0000313" key="2">
    <source>
        <dbReference type="EMBL" id="MCC5466820.1"/>
    </source>
</evidence>
<feature type="domain" description="Metallo-beta-lactamase" evidence="1">
    <location>
        <begin position="21"/>
        <end position="195"/>
    </location>
</feature>
<dbReference type="Pfam" id="PF00753">
    <property type="entry name" value="Lactamase_B"/>
    <property type="match status" value="1"/>
</dbReference>
<dbReference type="PANTHER" id="PTHR13754">
    <property type="entry name" value="METALLO-BETA-LACTAMASE SUPERFAMILY PROTEIN"/>
    <property type="match status" value="1"/>
</dbReference>
<dbReference type="InterPro" id="IPR052926">
    <property type="entry name" value="Metallo-beta-lactamase_dom"/>
</dbReference>
<dbReference type="InterPro" id="IPR041712">
    <property type="entry name" value="DHPS-like_MBL-fold"/>
</dbReference>
<evidence type="ECO:0000259" key="1">
    <source>
        <dbReference type="SMART" id="SM00849"/>
    </source>
</evidence>
<dbReference type="SUPFAM" id="SSF56281">
    <property type="entry name" value="Metallo-hydrolase/oxidoreductase"/>
    <property type="match status" value="1"/>
</dbReference>
<dbReference type="PANTHER" id="PTHR13754:SF18">
    <property type="entry name" value="7,8-DIHYDROPTERIN-6-METHYL-4-(BETA-D-RIBOFURANOSYL)-AMINOBENZENE-5'-PHOSPHATE SYNTHASE"/>
    <property type="match status" value="1"/>
</dbReference>
<dbReference type="InterPro" id="IPR001279">
    <property type="entry name" value="Metallo-B-lactamas"/>
</dbReference>
<keyword evidence="3" id="KW-1185">Reference proteome</keyword>
<dbReference type="SMART" id="SM00849">
    <property type="entry name" value="Lactamase_B"/>
    <property type="match status" value="1"/>
</dbReference>
<evidence type="ECO:0000313" key="3">
    <source>
        <dbReference type="Proteomes" id="UP001165492"/>
    </source>
</evidence>
<reference evidence="2" key="1">
    <citation type="submission" date="2021-11" db="EMBL/GenBank/DDBJ databases">
        <title>Description of a new species Pelosinus isolated from the bottom sediments of Lake Baikal.</title>
        <authorList>
            <person name="Zakharyuk A."/>
        </authorList>
    </citation>
    <scope>NUCLEOTIDE SEQUENCE</scope>
    <source>
        <strain evidence="2">Bkl1</strain>
    </source>
</reference>